<feature type="compositionally biased region" description="Basic and acidic residues" evidence="1">
    <location>
        <begin position="251"/>
        <end position="282"/>
    </location>
</feature>
<accession>A0A9P5TR35</accession>
<feature type="region of interest" description="Disordered" evidence="1">
    <location>
        <begin position="1"/>
        <end position="325"/>
    </location>
</feature>
<comment type="caution">
    <text evidence="2">The sequence shown here is derived from an EMBL/GenBank/DDBJ whole genome shotgun (WGS) entry which is preliminary data.</text>
</comment>
<proteinExistence type="predicted"/>
<evidence type="ECO:0000256" key="1">
    <source>
        <dbReference type="SAM" id="MobiDB-lite"/>
    </source>
</evidence>
<keyword evidence="3" id="KW-1185">Reference proteome</keyword>
<feature type="compositionally biased region" description="Basic and acidic residues" evidence="1">
    <location>
        <begin position="53"/>
        <end position="68"/>
    </location>
</feature>
<name>A0A9P5TR35_GYMJU</name>
<protein>
    <submittedName>
        <fullName evidence="2">Uncharacterized protein</fullName>
    </submittedName>
</protein>
<dbReference type="EMBL" id="JADNYJ010000013">
    <property type="protein sequence ID" value="KAF8907907.1"/>
    <property type="molecule type" value="Genomic_DNA"/>
</dbReference>
<gene>
    <name evidence="2" type="ORF">CPB84DRAFT_1767978</name>
</gene>
<evidence type="ECO:0000313" key="2">
    <source>
        <dbReference type="EMBL" id="KAF8907907.1"/>
    </source>
</evidence>
<reference evidence="2" key="1">
    <citation type="submission" date="2020-11" db="EMBL/GenBank/DDBJ databases">
        <authorList>
            <consortium name="DOE Joint Genome Institute"/>
            <person name="Ahrendt S."/>
            <person name="Riley R."/>
            <person name="Andreopoulos W."/>
            <person name="LaButti K."/>
            <person name="Pangilinan J."/>
            <person name="Ruiz-duenas F.J."/>
            <person name="Barrasa J.M."/>
            <person name="Sanchez-Garcia M."/>
            <person name="Camarero S."/>
            <person name="Miyauchi S."/>
            <person name="Serrano A."/>
            <person name="Linde D."/>
            <person name="Babiker R."/>
            <person name="Drula E."/>
            <person name="Ayuso-Fernandez I."/>
            <person name="Pacheco R."/>
            <person name="Padilla G."/>
            <person name="Ferreira P."/>
            <person name="Barriuso J."/>
            <person name="Kellner H."/>
            <person name="Castanera R."/>
            <person name="Alfaro M."/>
            <person name="Ramirez L."/>
            <person name="Pisabarro A.G."/>
            <person name="Kuo A."/>
            <person name="Tritt A."/>
            <person name="Lipzen A."/>
            <person name="He G."/>
            <person name="Yan M."/>
            <person name="Ng V."/>
            <person name="Cullen D."/>
            <person name="Martin F."/>
            <person name="Rosso M.-N."/>
            <person name="Henrissat B."/>
            <person name="Hibbett D."/>
            <person name="Martinez A.T."/>
            <person name="Grigoriev I.V."/>
        </authorList>
    </citation>
    <scope>NUCLEOTIDE SEQUENCE</scope>
    <source>
        <strain evidence="2">AH 44721</strain>
    </source>
</reference>
<dbReference type="AlphaFoldDB" id="A0A9P5TR35"/>
<feature type="compositionally biased region" description="Polar residues" evidence="1">
    <location>
        <begin position="31"/>
        <end position="50"/>
    </location>
</feature>
<dbReference type="Proteomes" id="UP000724874">
    <property type="component" value="Unassembled WGS sequence"/>
</dbReference>
<sequence length="368" mass="40982">MNNIPHSTEQHPSLDDQVQQHRVPGNVRHSPLQQSIQTAPLSSSYTQWQPEYSAHHQGEAETNSKQRSESSPSSEEYLIERSTFDEEPDNGSFPNGTGEAMPIMPVQLHQDVSLATSDVPPELPPSNEGDDLTKSSQPSIHPGNMAENRLSAEESERGGKRKCEAEGASERSQPQRHTKRRQDSAVSSPSGSTSSTSAQGNIQKKERKIYTLTESVGDNFRYQRVPRPENQGGGFTESYQSSTNPEGRFTSAEHRPQEPSTESKRKREEEVASETSQHERPVKRICNSSASSASSSSPHSSSPSPPMPSQEAVPEENNMKRKKKLLRDKMYGPFWLQRIPEQEKELIHIAETVSPGLQIPESEESENY</sequence>
<feature type="compositionally biased region" description="Basic and acidic residues" evidence="1">
    <location>
        <begin position="150"/>
        <end position="169"/>
    </location>
</feature>
<evidence type="ECO:0000313" key="3">
    <source>
        <dbReference type="Proteomes" id="UP000724874"/>
    </source>
</evidence>
<feature type="compositionally biased region" description="Low complexity" evidence="1">
    <location>
        <begin position="184"/>
        <end position="198"/>
    </location>
</feature>
<organism evidence="2 3">
    <name type="scientific">Gymnopilus junonius</name>
    <name type="common">Spectacular rustgill mushroom</name>
    <name type="synonym">Gymnopilus spectabilis subsp. junonius</name>
    <dbReference type="NCBI Taxonomy" id="109634"/>
    <lineage>
        <taxon>Eukaryota</taxon>
        <taxon>Fungi</taxon>
        <taxon>Dikarya</taxon>
        <taxon>Basidiomycota</taxon>
        <taxon>Agaricomycotina</taxon>
        <taxon>Agaricomycetes</taxon>
        <taxon>Agaricomycetidae</taxon>
        <taxon>Agaricales</taxon>
        <taxon>Agaricineae</taxon>
        <taxon>Hymenogastraceae</taxon>
        <taxon>Gymnopilus</taxon>
    </lineage>
</organism>
<feature type="compositionally biased region" description="Low complexity" evidence="1">
    <location>
        <begin position="288"/>
        <end position="302"/>
    </location>
</feature>